<gene>
    <name evidence="1" type="ORF">RHMOL_Rhmol05G0293900</name>
</gene>
<comment type="caution">
    <text evidence="1">The sequence shown here is derived from an EMBL/GenBank/DDBJ whole genome shotgun (WGS) entry which is preliminary data.</text>
</comment>
<organism evidence="1 2">
    <name type="scientific">Rhododendron molle</name>
    <name type="common">Chinese azalea</name>
    <name type="synonym">Azalea mollis</name>
    <dbReference type="NCBI Taxonomy" id="49168"/>
    <lineage>
        <taxon>Eukaryota</taxon>
        <taxon>Viridiplantae</taxon>
        <taxon>Streptophyta</taxon>
        <taxon>Embryophyta</taxon>
        <taxon>Tracheophyta</taxon>
        <taxon>Spermatophyta</taxon>
        <taxon>Magnoliopsida</taxon>
        <taxon>eudicotyledons</taxon>
        <taxon>Gunneridae</taxon>
        <taxon>Pentapetalae</taxon>
        <taxon>asterids</taxon>
        <taxon>Ericales</taxon>
        <taxon>Ericaceae</taxon>
        <taxon>Ericoideae</taxon>
        <taxon>Rhodoreae</taxon>
        <taxon>Rhododendron</taxon>
    </lineage>
</organism>
<name>A0ACC0NWF4_RHOML</name>
<sequence>MLVVKHVPIINEIYFEVNQTPSTATYDHFKPDEDQTTKGKLDPVDPNIITYESFKSRDEDQTNEEPEAYRQIKKNLGPAIRQRLRELLEKALTIESAIEAAHTIDLLKLLNESSTELNTVRENMQK</sequence>
<protein>
    <submittedName>
        <fullName evidence="1">Uncharacterized protein</fullName>
    </submittedName>
</protein>
<keyword evidence="2" id="KW-1185">Reference proteome</keyword>
<reference evidence="1" key="1">
    <citation type="submission" date="2022-02" db="EMBL/GenBank/DDBJ databases">
        <title>Plant Genome Project.</title>
        <authorList>
            <person name="Zhang R.-G."/>
        </authorList>
    </citation>
    <scope>NUCLEOTIDE SEQUENCE</scope>
    <source>
        <strain evidence="1">AT1</strain>
    </source>
</reference>
<dbReference type="Proteomes" id="UP001062846">
    <property type="component" value="Chromosome 5"/>
</dbReference>
<proteinExistence type="predicted"/>
<accession>A0ACC0NWF4</accession>
<evidence type="ECO:0000313" key="1">
    <source>
        <dbReference type="EMBL" id="KAI8556918.1"/>
    </source>
</evidence>
<dbReference type="EMBL" id="CM046392">
    <property type="protein sequence ID" value="KAI8556918.1"/>
    <property type="molecule type" value="Genomic_DNA"/>
</dbReference>
<evidence type="ECO:0000313" key="2">
    <source>
        <dbReference type="Proteomes" id="UP001062846"/>
    </source>
</evidence>